<dbReference type="EMBL" id="UOFZ01000125">
    <property type="protein sequence ID" value="VAX13584.1"/>
    <property type="molecule type" value="Genomic_DNA"/>
</dbReference>
<dbReference type="PANTHER" id="PTHR39555:SF1">
    <property type="entry name" value="TYPE IV PILUS INNER MEMBRANE COMPONENT PILO"/>
    <property type="match status" value="1"/>
</dbReference>
<keyword evidence="1" id="KW-0472">Membrane</keyword>
<keyword evidence="1" id="KW-1133">Transmembrane helix</keyword>
<protein>
    <submittedName>
        <fullName evidence="2">Type IV pilus biogenesis protein PilO</fullName>
    </submittedName>
</protein>
<keyword evidence="1" id="KW-0812">Transmembrane</keyword>
<accession>A0A3B1BP33</accession>
<dbReference type="GO" id="GO:0043683">
    <property type="term" value="P:type IV pilus assembly"/>
    <property type="evidence" value="ECO:0007669"/>
    <property type="project" value="InterPro"/>
</dbReference>
<dbReference type="Gene3D" id="3.30.70.60">
    <property type="match status" value="1"/>
</dbReference>
<evidence type="ECO:0000313" key="2">
    <source>
        <dbReference type="EMBL" id="VAX13584.1"/>
    </source>
</evidence>
<dbReference type="Gene3D" id="1.10.287.540">
    <property type="entry name" value="Helix hairpin bin"/>
    <property type="match status" value="1"/>
</dbReference>
<dbReference type="PANTHER" id="PTHR39555">
    <property type="entry name" value="FIMBRIAL ASSEMBLY PROTEIN PILO-LIKE PROTEIN-RELATED"/>
    <property type="match status" value="1"/>
</dbReference>
<name>A0A3B1BP33_9ZZZZ</name>
<organism evidence="2">
    <name type="scientific">hydrothermal vent metagenome</name>
    <dbReference type="NCBI Taxonomy" id="652676"/>
    <lineage>
        <taxon>unclassified sequences</taxon>
        <taxon>metagenomes</taxon>
        <taxon>ecological metagenomes</taxon>
    </lineage>
</organism>
<sequence>MKDINIDLNDLDINAIGSWPIPIRAAVIVLVCILVLVLGYFLDIKGQQQSLGRAEAQELQLKQDFETKWKKAANLGAYKLQMKEMEKSFGTMLRQLPSKTEIDDLLVDISQTGLASGINFKLFKPKKEIQKDFYAEFPIEMEMTGDYHRFGRFVSGIAALPRIVTLHNISIKENNRGTTKDGKNTLTMRVIAKTYRYLDENEIAQLRSSKNKNRRGRRR</sequence>
<evidence type="ECO:0000256" key="1">
    <source>
        <dbReference type="SAM" id="Phobius"/>
    </source>
</evidence>
<dbReference type="InterPro" id="IPR007445">
    <property type="entry name" value="PilO"/>
</dbReference>
<feature type="transmembrane region" description="Helical" evidence="1">
    <location>
        <begin position="21"/>
        <end position="42"/>
    </location>
</feature>
<dbReference type="Pfam" id="PF04350">
    <property type="entry name" value="PilO"/>
    <property type="match status" value="1"/>
</dbReference>
<reference evidence="2" key="1">
    <citation type="submission" date="2018-06" db="EMBL/GenBank/DDBJ databases">
        <authorList>
            <person name="Zhirakovskaya E."/>
        </authorList>
    </citation>
    <scope>NUCLEOTIDE SEQUENCE</scope>
</reference>
<dbReference type="InterPro" id="IPR014717">
    <property type="entry name" value="Transl_elong_EF1B/ribsomal_bS6"/>
</dbReference>
<dbReference type="AlphaFoldDB" id="A0A3B1BP33"/>
<dbReference type="PIRSF" id="PIRSF016482">
    <property type="entry name" value="PilO"/>
    <property type="match status" value="1"/>
</dbReference>
<dbReference type="GO" id="GO:0043107">
    <property type="term" value="P:type IV pilus-dependent motility"/>
    <property type="evidence" value="ECO:0007669"/>
    <property type="project" value="InterPro"/>
</dbReference>
<proteinExistence type="predicted"/>
<gene>
    <name evidence="2" type="ORF">MNBD_GAMMA24-1579</name>
</gene>